<reference evidence="1" key="1">
    <citation type="submission" date="2014-11" db="EMBL/GenBank/DDBJ databases">
        <authorList>
            <person name="Amaro Gonzalez C."/>
        </authorList>
    </citation>
    <scope>NUCLEOTIDE SEQUENCE</scope>
</reference>
<protein>
    <submittedName>
        <fullName evidence="1">Uncharacterized protein</fullName>
    </submittedName>
</protein>
<dbReference type="EMBL" id="GBXM01090468">
    <property type="protein sequence ID" value="JAH18109.1"/>
    <property type="molecule type" value="Transcribed_RNA"/>
</dbReference>
<name>A0A0E9QMR4_ANGAN</name>
<dbReference type="AlphaFoldDB" id="A0A0E9QMR4"/>
<accession>A0A0E9QMR4</accession>
<organism evidence="1">
    <name type="scientific">Anguilla anguilla</name>
    <name type="common">European freshwater eel</name>
    <name type="synonym">Muraena anguilla</name>
    <dbReference type="NCBI Taxonomy" id="7936"/>
    <lineage>
        <taxon>Eukaryota</taxon>
        <taxon>Metazoa</taxon>
        <taxon>Chordata</taxon>
        <taxon>Craniata</taxon>
        <taxon>Vertebrata</taxon>
        <taxon>Euteleostomi</taxon>
        <taxon>Actinopterygii</taxon>
        <taxon>Neopterygii</taxon>
        <taxon>Teleostei</taxon>
        <taxon>Anguilliformes</taxon>
        <taxon>Anguillidae</taxon>
        <taxon>Anguilla</taxon>
    </lineage>
</organism>
<sequence length="49" mass="5496">MEAASALLVNFLQGMSKICSSVEVLNVFRNQSGKRCLRHVAILQPPKYF</sequence>
<evidence type="ECO:0000313" key="1">
    <source>
        <dbReference type="EMBL" id="JAH18109.1"/>
    </source>
</evidence>
<proteinExistence type="predicted"/>
<reference evidence="1" key="2">
    <citation type="journal article" date="2015" name="Fish Shellfish Immunol.">
        <title>Early steps in the European eel (Anguilla anguilla)-Vibrio vulnificus interaction in the gills: Role of the RtxA13 toxin.</title>
        <authorList>
            <person name="Callol A."/>
            <person name="Pajuelo D."/>
            <person name="Ebbesson L."/>
            <person name="Teles M."/>
            <person name="MacKenzie S."/>
            <person name="Amaro C."/>
        </authorList>
    </citation>
    <scope>NUCLEOTIDE SEQUENCE</scope>
</reference>